<evidence type="ECO:0000259" key="8">
    <source>
        <dbReference type="PROSITE" id="PS51194"/>
    </source>
</evidence>
<comment type="similarity">
    <text evidence="1">Belongs to the DEAD box helicase family. DDX21/DDX50 subfamily.</text>
</comment>
<evidence type="ECO:0000256" key="3">
    <source>
        <dbReference type="ARBA" id="ARBA00022801"/>
    </source>
</evidence>
<dbReference type="InterPro" id="IPR012562">
    <property type="entry name" value="GUCT"/>
</dbReference>
<dbReference type="InterPro" id="IPR011545">
    <property type="entry name" value="DEAD/DEAH_box_helicase_dom"/>
</dbReference>
<keyword evidence="3" id="KW-0378">Hydrolase</keyword>
<dbReference type="CDD" id="cd12937">
    <property type="entry name" value="GUCT_RH7_like"/>
    <property type="match status" value="1"/>
</dbReference>
<dbReference type="Gene3D" id="3.40.50.300">
    <property type="entry name" value="P-loop containing nucleotide triphosphate hydrolases"/>
    <property type="match status" value="2"/>
</dbReference>
<dbReference type="SMART" id="SM00490">
    <property type="entry name" value="HELICc"/>
    <property type="match status" value="1"/>
</dbReference>
<dbReference type="Pfam" id="PF00270">
    <property type="entry name" value="DEAD"/>
    <property type="match status" value="1"/>
</dbReference>
<dbReference type="SUPFAM" id="SSF54928">
    <property type="entry name" value="RNA-binding domain, RBD"/>
    <property type="match status" value="1"/>
</dbReference>
<feature type="compositionally biased region" description="Gly residues" evidence="6">
    <location>
        <begin position="662"/>
        <end position="678"/>
    </location>
</feature>
<dbReference type="PROSITE" id="PS51194">
    <property type="entry name" value="HELICASE_CTER"/>
    <property type="match status" value="1"/>
</dbReference>
<accession>A0A0X3NKS2</accession>
<gene>
    <name evidence="9" type="ORF">TR97120</name>
</gene>
<feature type="compositionally biased region" description="Basic and acidic residues" evidence="6">
    <location>
        <begin position="438"/>
        <end position="448"/>
    </location>
</feature>
<dbReference type="InterPro" id="IPR035979">
    <property type="entry name" value="RBD_domain_sf"/>
</dbReference>
<keyword evidence="4" id="KW-0347">Helicase</keyword>
<dbReference type="InterPro" id="IPR044742">
    <property type="entry name" value="DEAD/DEAH_RhlB"/>
</dbReference>
<name>A0A0X3NKS2_SCHSO</name>
<feature type="domain" description="Helicase C-terminal" evidence="8">
    <location>
        <begin position="248"/>
        <end position="400"/>
    </location>
</feature>
<feature type="region of interest" description="Disordered" evidence="6">
    <location>
        <begin position="428"/>
        <end position="500"/>
    </location>
</feature>
<feature type="domain" description="Helicase ATP-binding" evidence="7">
    <location>
        <begin position="35"/>
        <end position="215"/>
    </location>
</feature>
<dbReference type="CDD" id="cd18787">
    <property type="entry name" value="SF2_C_DEAD"/>
    <property type="match status" value="1"/>
</dbReference>
<dbReference type="GO" id="GO:0016787">
    <property type="term" value="F:hydrolase activity"/>
    <property type="evidence" value="ECO:0007669"/>
    <property type="project" value="UniProtKB-KW"/>
</dbReference>
<feature type="compositionally biased region" description="Gly residues" evidence="6">
    <location>
        <begin position="636"/>
        <end position="649"/>
    </location>
</feature>
<evidence type="ECO:0000256" key="2">
    <source>
        <dbReference type="ARBA" id="ARBA00022741"/>
    </source>
</evidence>
<dbReference type="EMBL" id="GEEE01022927">
    <property type="protein sequence ID" value="JAP40298.1"/>
    <property type="molecule type" value="Transcribed_RNA"/>
</dbReference>
<dbReference type="CDD" id="cd00268">
    <property type="entry name" value="DEADc"/>
    <property type="match status" value="1"/>
</dbReference>
<protein>
    <submittedName>
        <fullName evidence="9">Uncharacterized protein</fullName>
    </submittedName>
</protein>
<dbReference type="PROSITE" id="PS51192">
    <property type="entry name" value="HELICASE_ATP_BIND_1"/>
    <property type="match status" value="1"/>
</dbReference>
<evidence type="ECO:0000256" key="1">
    <source>
        <dbReference type="ARBA" id="ARBA00006517"/>
    </source>
</evidence>
<dbReference type="GO" id="GO:0003724">
    <property type="term" value="F:RNA helicase activity"/>
    <property type="evidence" value="ECO:0007669"/>
    <property type="project" value="UniProtKB-EC"/>
</dbReference>
<proteinExistence type="inferred from homology"/>
<dbReference type="InterPro" id="IPR050079">
    <property type="entry name" value="DEAD_box_RNA_helicase"/>
</dbReference>
<keyword evidence="2" id="KW-0547">Nucleotide-binding</keyword>
<evidence type="ECO:0000256" key="6">
    <source>
        <dbReference type="SAM" id="MobiDB-lite"/>
    </source>
</evidence>
<dbReference type="SUPFAM" id="SSF52540">
    <property type="entry name" value="P-loop containing nucleoside triphosphate hydrolases"/>
    <property type="match status" value="1"/>
</dbReference>
<dbReference type="InterPro" id="IPR001650">
    <property type="entry name" value="Helicase_C-like"/>
</dbReference>
<dbReference type="AlphaFoldDB" id="A0A0X3NKS2"/>
<evidence type="ECO:0000313" key="9">
    <source>
        <dbReference type="EMBL" id="JAP40298.1"/>
    </source>
</evidence>
<dbReference type="GO" id="GO:0005829">
    <property type="term" value="C:cytosol"/>
    <property type="evidence" value="ECO:0007669"/>
    <property type="project" value="TreeGrafter"/>
</dbReference>
<dbReference type="Pfam" id="PF00271">
    <property type="entry name" value="Helicase_C"/>
    <property type="match status" value="1"/>
</dbReference>
<dbReference type="PANTHER" id="PTHR47959:SF1">
    <property type="entry name" value="ATP-DEPENDENT RNA HELICASE DBPA"/>
    <property type="match status" value="1"/>
</dbReference>
<feature type="compositionally biased region" description="Low complexity" evidence="6">
    <location>
        <begin position="650"/>
        <end position="661"/>
    </location>
</feature>
<organism evidence="9">
    <name type="scientific">Schistocephalus solidus</name>
    <name type="common">Tapeworm</name>
    <dbReference type="NCBI Taxonomy" id="70667"/>
    <lineage>
        <taxon>Eukaryota</taxon>
        <taxon>Metazoa</taxon>
        <taxon>Spiralia</taxon>
        <taxon>Lophotrochozoa</taxon>
        <taxon>Platyhelminthes</taxon>
        <taxon>Cestoda</taxon>
        <taxon>Eucestoda</taxon>
        <taxon>Diphyllobothriidea</taxon>
        <taxon>Diphyllobothriidae</taxon>
        <taxon>Schistocephalus</taxon>
    </lineage>
</organism>
<dbReference type="InterPro" id="IPR014001">
    <property type="entry name" value="Helicase_ATP-bd"/>
</dbReference>
<sequence>MEKFDIAKFDISPETVERLKKIGIESFFEVQAKTYKQIINKDDVITLAKTGSGKTLAFSIPLVEILQSENVSFERGRTPRALILAPTRELANQISTVIDSISCDKLSVLAVYGGVPYQAQTRALKNGVDVVVGAPGRVIDLLESQKLNLQSVRLIVLDEVDRMLDMGFSADVEKILSSLYEEGKSSKPQTLLFSATLPSWVSQIAGKYVSKTAHRVTLVNEKESRTVDTVQHLALLCPPHERAATIADVIRVYSHGPSSRCIVFCERKKDADELASHSAMAADCHVFHGDIPQDKRELVLQKFREGKYKTLITTNVAARGLDIPDVELVIQCAPPSSAEDYIHRSGRTGRAGRNGISVCFYSMRQRQQLNYIENGTGIHFRRISAPSPTDIVEVWTRELSESFAKLPESTWSVFLPAARNIVRALKSNTEGTSWPDGDESRADEDVKPSKKSKKLKKSKQEDFQTDTSISFVEEREEDGDMKLKKSKKSKKSNCDDSQTELSTSVTECERALCCALARISGKTKAIESRSMLTAQAGLTAYKLTVPPHVTAHRKGLAYSLLNQQLSPEVTENIKNLAFIKDRTGFVFDLPDVHNAAIEENWQNHDGLILEKLNELPELEPEADELNNGGSWRFSGGGRGFRGARGGGWRGRNNFGGPRRFGSGNGGPRGFGFGRGRGGFSRDQNERGGTEFGVKRSLNGPLDGSSNPKSRRLDL</sequence>
<keyword evidence="5" id="KW-0067">ATP-binding</keyword>
<dbReference type="PANTHER" id="PTHR47959">
    <property type="entry name" value="ATP-DEPENDENT RNA HELICASE RHLE-RELATED"/>
    <property type="match status" value="1"/>
</dbReference>
<evidence type="ECO:0000256" key="4">
    <source>
        <dbReference type="ARBA" id="ARBA00022806"/>
    </source>
</evidence>
<dbReference type="Gene3D" id="3.30.70.2280">
    <property type="match status" value="1"/>
</dbReference>
<dbReference type="InterPro" id="IPR027417">
    <property type="entry name" value="P-loop_NTPase"/>
</dbReference>
<evidence type="ECO:0000256" key="5">
    <source>
        <dbReference type="ARBA" id="ARBA00022840"/>
    </source>
</evidence>
<feature type="region of interest" description="Disordered" evidence="6">
    <location>
        <begin position="636"/>
        <end position="714"/>
    </location>
</feature>
<dbReference type="GO" id="GO:0003723">
    <property type="term" value="F:RNA binding"/>
    <property type="evidence" value="ECO:0007669"/>
    <property type="project" value="UniProtKB-KW"/>
</dbReference>
<reference evidence="9" key="1">
    <citation type="submission" date="2016-01" db="EMBL/GenBank/DDBJ databases">
        <title>Reference transcriptome for the parasite Schistocephalus solidus: insights into the molecular evolution of parasitism.</title>
        <authorList>
            <person name="Hebert F.O."/>
            <person name="Grambauer S."/>
            <person name="Barber I."/>
            <person name="Landry C.R."/>
            <person name="Aubin-Horth N."/>
        </authorList>
    </citation>
    <scope>NUCLEOTIDE SEQUENCE</scope>
</reference>
<dbReference type="SMART" id="SM00487">
    <property type="entry name" value="DEXDc"/>
    <property type="match status" value="1"/>
</dbReference>
<evidence type="ECO:0000259" key="7">
    <source>
        <dbReference type="PROSITE" id="PS51192"/>
    </source>
</evidence>
<dbReference type="Pfam" id="PF08152">
    <property type="entry name" value="GUCT"/>
    <property type="match status" value="1"/>
</dbReference>
<dbReference type="GO" id="GO:0005524">
    <property type="term" value="F:ATP binding"/>
    <property type="evidence" value="ECO:0007669"/>
    <property type="project" value="UniProtKB-KW"/>
</dbReference>